<evidence type="ECO:0000256" key="3">
    <source>
        <dbReference type="ARBA" id="ARBA00022989"/>
    </source>
</evidence>
<keyword evidence="2 6" id="KW-0812">Transmembrane</keyword>
<evidence type="ECO:0000313" key="7">
    <source>
        <dbReference type="EMBL" id="KAK2563281.1"/>
    </source>
</evidence>
<dbReference type="GO" id="GO:0050699">
    <property type="term" value="F:WW domain binding"/>
    <property type="evidence" value="ECO:0007669"/>
    <property type="project" value="TreeGrafter"/>
</dbReference>
<keyword evidence="8" id="KW-1185">Reference proteome</keyword>
<feature type="compositionally biased region" description="Pro residues" evidence="5">
    <location>
        <begin position="93"/>
        <end position="108"/>
    </location>
</feature>
<accession>A0AAD9V6N9</accession>
<dbReference type="InterPro" id="IPR019325">
    <property type="entry name" value="NEDD4/Bsd2"/>
</dbReference>
<sequence>MWKTMCIDAKSPAFGWRLQLSHSISSSPAEQAKSPAELGVYPDEGRQGLSEIGKKLPGPNKKPSMSSNQRYEPVATSEPASSTAPVSVSLTIAPPPDDAVVYSPPPPYEARDEQDSSPGADLPPSYDIAAKLPTYEEAERVKETQDDLVDRNALLIDGGVEVSLGNDWLFGICFIMAFVFNWLGFFAAYCMTKTVAGRYGAISGFGLSVVKWVLILKNTASDDVVVIQSWIWWLFLALGWLIFVRSILVYLHIKWWVKKGCRAFPRYWGLPGSS</sequence>
<feature type="transmembrane region" description="Helical" evidence="6">
    <location>
        <begin position="230"/>
        <end position="253"/>
    </location>
</feature>
<dbReference type="GO" id="GO:0048471">
    <property type="term" value="C:perinuclear region of cytoplasm"/>
    <property type="evidence" value="ECO:0007669"/>
    <property type="project" value="TreeGrafter"/>
</dbReference>
<comment type="caution">
    <text evidence="7">The sequence shown here is derived from an EMBL/GenBank/DDBJ whole genome shotgun (WGS) entry which is preliminary data.</text>
</comment>
<dbReference type="PANTHER" id="PTHR13396:SF5">
    <property type="entry name" value="NEDD4 FAMILY INTERACTING PROTEIN"/>
    <property type="match status" value="1"/>
</dbReference>
<keyword evidence="3 6" id="KW-1133">Transmembrane helix</keyword>
<dbReference type="GO" id="GO:0016020">
    <property type="term" value="C:membrane"/>
    <property type="evidence" value="ECO:0007669"/>
    <property type="project" value="UniProtKB-SubCell"/>
</dbReference>
<comment type="subcellular location">
    <subcellularLocation>
        <location evidence="1">Membrane</location>
        <topology evidence="1">Multi-pass membrane protein</topology>
    </subcellularLocation>
</comment>
<evidence type="ECO:0000256" key="1">
    <source>
        <dbReference type="ARBA" id="ARBA00004141"/>
    </source>
</evidence>
<evidence type="ECO:0000256" key="6">
    <source>
        <dbReference type="SAM" id="Phobius"/>
    </source>
</evidence>
<protein>
    <submittedName>
        <fullName evidence="7">NEDD4 family-interacting protein 1</fullName>
    </submittedName>
</protein>
<dbReference type="PANTHER" id="PTHR13396">
    <property type="entry name" value="NEDD4 FAMILY INTERACTING PROTEIN 1/2"/>
    <property type="match status" value="1"/>
</dbReference>
<dbReference type="GO" id="GO:0005783">
    <property type="term" value="C:endoplasmic reticulum"/>
    <property type="evidence" value="ECO:0007669"/>
    <property type="project" value="TreeGrafter"/>
</dbReference>
<dbReference type="GO" id="GO:0007034">
    <property type="term" value="P:vacuolar transport"/>
    <property type="evidence" value="ECO:0007669"/>
    <property type="project" value="InterPro"/>
</dbReference>
<dbReference type="GO" id="GO:0031398">
    <property type="term" value="P:positive regulation of protein ubiquitination"/>
    <property type="evidence" value="ECO:0007669"/>
    <property type="project" value="TreeGrafter"/>
</dbReference>
<proteinExistence type="predicted"/>
<evidence type="ECO:0000256" key="4">
    <source>
        <dbReference type="ARBA" id="ARBA00023136"/>
    </source>
</evidence>
<gene>
    <name evidence="7" type="ORF">P5673_013643</name>
</gene>
<dbReference type="EMBL" id="JARQWQ010000026">
    <property type="protein sequence ID" value="KAK2563281.1"/>
    <property type="molecule type" value="Genomic_DNA"/>
</dbReference>
<keyword evidence="4 6" id="KW-0472">Membrane</keyword>
<name>A0AAD9V6N9_ACRCE</name>
<evidence type="ECO:0000256" key="2">
    <source>
        <dbReference type="ARBA" id="ARBA00022692"/>
    </source>
</evidence>
<dbReference type="GO" id="GO:0005794">
    <property type="term" value="C:Golgi apparatus"/>
    <property type="evidence" value="ECO:0007669"/>
    <property type="project" value="TreeGrafter"/>
</dbReference>
<evidence type="ECO:0000313" key="8">
    <source>
        <dbReference type="Proteomes" id="UP001249851"/>
    </source>
</evidence>
<organism evidence="7 8">
    <name type="scientific">Acropora cervicornis</name>
    <name type="common">Staghorn coral</name>
    <dbReference type="NCBI Taxonomy" id="6130"/>
    <lineage>
        <taxon>Eukaryota</taxon>
        <taxon>Metazoa</taxon>
        <taxon>Cnidaria</taxon>
        <taxon>Anthozoa</taxon>
        <taxon>Hexacorallia</taxon>
        <taxon>Scleractinia</taxon>
        <taxon>Astrocoeniina</taxon>
        <taxon>Acroporidae</taxon>
        <taxon>Acropora</taxon>
    </lineage>
</organism>
<dbReference type="Pfam" id="PF10176">
    <property type="entry name" value="NEDD4_Bsd2"/>
    <property type="match status" value="1"/>
</dbReference>
<dbReference type="AlphaFoldDB" id="A0AAD9V6N9"/>
<evidence type="ECO:0000256" key="5">
    <source>
        <dbReference type="SAM" id="MobiDB-lite"/>
    </source>
</evidence>
<dbReference type="GO" id="GO:0030001">
    <property type="term" value="P:metal ion transport"/>
    <property type="evidence" value="ECO:0007669"/>
    <property type="project" value="InterPro"/>
</dbReference>
<feature type="transmembrane region" description="Helical" evidence="6">
    <location>
        <begin position="168"/>
        <end position="189"/>
    </location>
</feature>
<feature type="region of interest" description="Disordered" evidence="5">
    <location>
        <begin position="26"/>
        <end position="123"/>
    </location>
</feature>
<feature type="compositionally biased region" description="Polar residues" evidence="5">
    <location>
        <begin position="78"/>
        <end position="90"/>
    </location>
</feature>
<reference evidence="7" key="2">
    <citation type="journal article" date="2023" name="Science">
        <title>Genomic signatures of disease resistance in endangered staghorn corals.</title>
        <authorList>
            <person name="Vollmer S.V."/>
            <person name="Selwyn J.D."/>
            <person name="Despard B.A."/>
            <person name="Roesel C.L."/>
        </authorList>
    </citation>
    <scope>NUCLEOTIDE SEQUENCE</scope>
    <source>
        <strain evidence="7">K2</strain>
    </source>
</reference>
<dbReference type="GO" id="GO:0006511">
    <property type="term" value="P:ubiquitin-dependent protein catabolic process"/>
    <property type="evidence" value="ECO:0007669"/>
    <property type="project" value="TreeGrafter"/>
</dbReference>
<reference evidence="7" key="1">
    <citation type="journal article" date="2023" name="G3 (Bethesda)">
        <title>Whole genome assembly and annotation of the endangered Caribbean coral Acropora cervicornis.</title>
        <authorList>
            <person name="Selwyn J.D."/>
            <person name="Vollmer S.V."/>
        </authorList>
    </citation>
    <scope>NUCLEOTIDE SEQUENCE</scope>
    <source>
        <strain evidence="7">K2</strain>
    </source>
</reference>
<dbReference type="Proteomes" id="UP001249851">
    <property type="component" value="Unassembled WGS sequence"/>
</dbReference>
<feature type="transmembrane region" description="Helical" evidence="6">
    <location>
        <begin position="196"/>
        <end position="215"/>
    </location>
</feature>
<dbReference type="CDD" id="cd22212">
    <property type="entry name" value="NDFIP-like"/>
    <property type="match status" value="1"/>
</dbReference>